<dbReference type="KEGG" id="thas:C6Y53_01155"/>
<name>A0A2S0MKP7_9RHOB</name>
<dbReference type="Proteomes" id="UP000237655">
    <property type="component" value="Chromosome"/>
</dbReference>
<evidence type="ECO:0000256" key="2">
    <source>
        <dbReference type="SAM" id="SignalP"/>
    </source>
</evidence>
<gene>
    <name evidence="3" type="ORF">C6Y53_01155</name>
</gene>
<dbReference type="EMBL" id="CP027665">
    <property type="protein sequence ID" value="AVO36450.1"/>
    <property type="molecule type" value="Genomic_DNA"/>
</dbReference>
<keyword evidence="4" id="KW-1185">Reference proteome</keyword>
<sequence>MSRLPLTLTAAALIAMTVPALAQDTATEEPEAATEATEATETPAATDAPAENGAAQDGTGATTGLDLGQPAGPQVGDRYSKEKHGDWDLACMFTGQENDPCSLMQLLVDDTDNAVAEVSVFRIANGGPAVAAATVVVPLETLLPAQLTIAVDSNPAKRYNYSFCNKVGCVAQIGLTQEDIDSFKKGNTATVSLVPAQAPDQVVDLKMSLSGFTAGYDVVDVVEQ</sequence>
<protein>
    <submittedName>
        <fullName evidence="3">Invasion associated locus B family protein</fullName>
    </submittedName>
</protein>
<proteinExistence type="predicted"/>
<reference evidence="4" key="1">
    <citation type="submission" date="2018-03" db="EMBL/GenBank/DDBJ databases">
        <title>Genomic analysis of the strain SH-1 isolated from shrimp intestine.</title>
        <authorList>
            <person name="Kim Y.-S."/>
            <person name="Kim S.-E."/>
            <person name="Kim K.-H."/>
        </authorList>
    </citation>
    <scope>NUCLEOTIDE SEQUENCE [LARGE SCALE GENOMIC DNA]</scope>
    <source>
        <strain evidence="4">SH-1</strain>
    </source>
</reference>
<feature type="signal peptide" evidence="2">
    <location>
        <begin position="1"/>
        <end position="22"/>
    </location>
</feature>
<keyword evidence="2" id="KW-0732">Signal</keyword>
<accession>A0A2S0MKP7</accession>
<feature type="chain" id="PRO_5015758262" evidence="2">
    <location>
        <begin position="23"/>
        <end position="224"/>
    </location>
</feature>
<organism evidence="3 4">
    <name type="scientific">Pukyongiella litopenaei</name>
    <dbReference type="NCBI Taxonomy" id="2605946"/>
    <lineage>
        <taxon>Bacteria</taxon>
        <taxon>Pseudomonadati</taxon>
        <taxon>Pseudomonadota</taxon>
        <taxon>Alphaproteobacteria</taxon>
        <taxon>Rhodobacterales</taxon>
        <taxon>Paracoccaceae</taxon>
        <taxon>Pukyongiella</taxon>
    </lineage>
</organism>
<evidence type="ECO:0000313" key="3">
    <source>
        <dbReference type="EMBL" id="AVO36450.1"/>
    </source>
</evidence>
<dbReference type="Gene3D" id="2.60.40.1880">
    <property type="entry name" value="Invasion associated locus B (IalB) protein"/>
    <property type="match status" value="1"/>
</dbReference>
<feature type="region of interest" description="Disordered" evidence="1">
    <location>
        <begin position="23"/>
        <end position="81"/>
    </location>
</feature>
<evidence type="ECO:0000256" key="1">
    <source>
        <dbReference type="SAM" id="MobiDB-lite"/>
    </source>
</evidence>
<feature type="compositionally biased region" description="Low complexity" evidence="1">
    <location>
        <begin position="33"/>
        <end position="69"/>
    </location>
</feature>
<dbReference type="AlphaFoldDB" id="A0A2S0MKP7"/>
<dbReference type="RefSeq" id="WP_106470765.1">
    <property type="nucleotide sequence ID" value="NZ_CP027665.1"/>
</dbReference>
<dbReference type="InterPro" id="IPR038696">
    <property type="entry name" value="IalB_sf"/>
</dbReference>
<dbReference type="InterPro" id="IPR010642">
    <property type="entry name" value="Invasion_prot_B"/>
</dbReference>
<dbReference type="Pfam" id="PF06776">
    <property type="entry name" value="IalB"/>
    <property type="match status" value="1"/>
</dbReference>
<evidence type="ECO:0000313" key="4">
    <source>
        <dbReference type="Proteomes" id="UP000237655"/>
    </source>
</evidence>